<name>A0AAV9UDM7_9PEZI</name>
<protein>
    <recommendedName>
        <fullName evidence="3">F-box domain-containing protein</fullName>
    </recommendedName>
</protein>
<dbReference type="EMBL" id="JAVHNQ010000010">
    <property type="protein sequence ID" value="KAK6338110.1"/>
    <property type="molecule type" value="Genomic_DNA"/>
</dbReference>
<evidence type="ECO:0000313" key="1">
    <source>
        <dbReference type="EMBL" id="KAK6338110.1"/>
    </source>
</evidence>
<organism evidence="1 2">
    <name type="scientific">Orbilia brochopaga</name>
    <dbReference type="NCBI Taxonomy" id="3140254"/>
    <lineage>
        <taxon>Eukaryota</taxon>
        <taxon>Fungi</taxon>
        <taxon>Dikarya</taxon>
        <taxon>Ascomycota</taxon>
        <taxon>Pezizomycotina</taxon>
        <taxon>Orbiliomycetes</taxon>
        <taxon>Orbiliales</taxon>
        <taxon>Orbiliaceae</taxon>
        <taxon>Orbilia</taxon>
    </lineage>
</organism>
<proteinExistence type="predicted"/>
<comment type="caution">
    <text evidence="1">The sequence shown here is derived from an EMBL/GenBank/DDBJ whole genome shotgun (WGS) entry which is preliminary data.</text>
</comment>
<dbReference type="Proteomes" id="UP001375240">
    <property type="component" value="Unassembled WGS sequence"/>
</dbReference>
<dbReference type="AlphaFoldDB" id="A0AAV9UDM7"/>
<keyword evidence="2" id="KW-1185">Reference proteome</keyword>
<reference evidence="1 2" key="1">
    <citation type="submission" date="2019-10" db="EMBL/GenBank/DDBJ databases">
        <authorList>
            <person name="Palmer J.M."/>
        </authorList>
    </citation>
    <scope>NUCLEOTIDE SEQUENCE [LARGE SCALE GENOMIC DNA]</scope>
    <source>
        <strain evidence="1 2">TWF696</strain>
    </source>
</reference>
<evidence type="ECO:0008006" key="3">
    <source>
        <dbReference type="Google" id="ProtNLM"/>
    </source>
</evidence>
<evidence type="ECO:0000313" key="2">
    <source>
        <dbReference type="Proteomes" id="UP001375240"/>
    </source>
</evidence>
<sequence length="372" mass="43528">MGDAGWRRLMAATPAITEISKNLNTVDLIALTRTSKATRAAFYDPYFMRVNLRLKLSRYFKDPDALLRVMRALKVIISGPRAVSMIWEDAVAEDYNHWEFMVTVRNFDWLRHHLVSWQGLDWVMGPEYDRARDVLYEWTAFEDDKVFLYVKVLISDNKFPITQMIGKHFLTVLNCFSSVDSTFVAYPEFTLNKLMVKRISSKREYKTEHLLIPQHDEKIRYWQGKGFTLIPKIVMKQASTGPAVGEPRYLHLNNQCTSPIKIMHKPYYTKHQQTEVQLGTMVKIREEKYRYVDFLPQLWIERTWMKMRPTFKIDPTSLESKAKGQDMMSWLYHAEKARAAKVAYAKEVEANANGEYSAEYIAEHARESQAPA</sequence>
<gene>
    <name evidence="1" type="ORF">TWF696_001581</name>
</gene>
<accession>A0AAV9UDM7</accession>